<dbReference type="SUPFAM" id="SSF88723">
    <property type="entry name" value="PIN domain-like"/>
    <property type="match status" value="1"/>
</dbReference>
<evidence type="ECO:0000313" key="1">
    <source>
        <dbReference type="EMBL" id="NMF02991.1"/>
    </source>
</evidence>
<sequence>MTMTTGTPEHHPRYLIDTNCLITPYNDYYQPRFAMSVPFWKRLKELVDQREVGILSQVEKEILVGKKDNDELNDWMQSVKHTIIYPQSDSSIMSVYGSIMQYLTAKENDFSQKTQRSWMSPEIADPWLIASAKQFNSTIITFEKPVGKVKGQPTRTVKIPNVATAYGVRCISLFDFMNEVSGF</sequence>
<dbReference type="AlphaFoldDB" id="A0A848D9B6"/>
<comment type="caution">
    <text evidence="1">The sequence shown here is derived from an EMBL/GenBank/DDBJ whole genome shotgun (WGS) entry which is preliminary data.</text>
</comment>
<accession>A0A848D9B6</accession>
<organism evidence="1 2">
    <name type="scientific">Bifidobacterium boum</name>
    <dbReference type="NCBI Taxonomy" id="78343"/>
    <lineage>
        <taxon>Bacteria</taxon>
        <taxon>Bacillati</taxon>
        <taxon>Actinomycetota</taxon>
        <taxon>Actinomycetes</taxon>
        <taxon>Bifidobacteriales</taxon>
        <taxon>Bifidobacteriaceae</taxon>
        <taxon>Bifidobacterium</taxon>
    </lineage>
</organism>
<dbReference type="Gene3D" id="3.40.50.1010">
    <property type="entry name" value="5'-nuclease"/>
    <property type="match status" value="1"/>
</dbReference>
<dbReference type="Proteomes" id="UP000583419">
    <property type="component" value="Unassembled WGS sequence"/>
</dbReference>
<reference evidence="1 2" key="1">
    <citation type="submission" date="2020-04" db="EMBL/GenBank/DDBJ databases">
        <authorList>
            <person name="Hitch T.C.A."/>
            <person name="Wylensek D."/>
            <person name="Clavel T."/>
        </authorList>
    </citation>
    <scope>NUCLEOTIDE SEQUENCE [LARGE SCALE GENOMIC DNA]</scope>
    <source>
        <strain evidence="1 2">WCA-130-P53-4B</strain>
    </source>
</reference>
<dbReference type="RefSeq" id="WP_168973955.1">
    <property type="nucleotide sequence ID" value="NZ_JABAGJ010000010.1"/>
</dbReference>
<gene>
    <name evidence="1" type="ORF">HF843_07425</name>
</gene>
<proteinExistence type="predicted"/>
<dbReference type="EMBL" id="JABAGJ010000010">
    <property type="protein sequence ID" value="NMF02991.1"/>
    <property type="molecule type" value="Genomic_DNA"/>
</dbReference>
<dbReference type="InterPro" id="IPR029060">
    <property type="entry name" value="PIN-like_dom_sf"/>
</dbReference>
<dbReference type="Pfam" id="PF14367">
    <property type="entry name" value="DUF4411"/>
    <property type="match status" value="1"/>
</dbReference>
<protein>
    <submittedName>
        <fullName evidence="1">DUF4411 family protein</fullName>
    </submittedName>
</protein>
<name>A0A848D9B6_9BIFI</name>
<dbReference type="PIRSF" id="PIRSF008505">
    <property type="entry name" value="UCP008505"/>
    <property type="match status" value="1"/>
</dbReference>
<dbReference type="InterPro" id="IPR016541">
    <property type="entry name" value="UCP008505"/>
</dbReference>
<evidence type="ECO:0000313" key="2">
    <source>
        <dbReference type="Proteomes" id="UP000583419"/>
    </source>
</evidence>